<dbReference type="InterPro" id="IPR004839">
    <property type="entry name" value="Aminotransferase_I/II_large"/>
</dbReference>
<organism evidence="2 3">
    <name type="scientific">Calycina marina</name>
    <dbReference type="NCBI Taxonomy" id="1763456"/>
    <lineage>
        <taxon>Eukaryota</taxon>
        <taxon>Fungi</taxon>
        <taxon>Dikarya</taxon>
        <taxon>Ascomycota</taxon>
        <taxon>Pezizomycotina</taxon>
        <taxon>Leotiomycetes</taxon>
        <taxon>Helotiales</taxon>
        <taxon>Pezizellaceae</taxon>
        <taxon>Calycina</taxon>
    </lineage>
</organism>
<evidence type="ECO:0000313" key="3">
    <source>
        <dbReference type="Proteomes" id="UP000887226"/>
    </source>
</evidence>
<proteinExistence type="predicted"/>
<reference evidence="2" key="1">
    <citation type="journal article" date="2021" name="IMA Fungus">
        <title>Genomic characterization of three marine fungi, including Emericellopsis atlantica sp. nov. with signatures of a generalist lifestyle and marine biomass degradation.</title>
        <authorList>
            <person name="Hagestad O.C."/>
            <person name="Hou L."/>
            <person name="Andersen J.H."/>
            <person name="Hansen E.H."/>
            <person name="Altermark B."/>
            <person name="Li C."/>
            <person name="Kuhnert E."/>
            <person name="Cox R.J."/>
            <person name="Crous P.W."/>
            <person name="Spatafora J.W."/>
            <person name="Lail K."/>
            <person name="Amirebrahimi M."/>
            <person name="Lipzen A."/>
            <person name="Pangilinan J."/>
            <person name="Andreopoulos W."/>
            <person name="Hayes R.D."/>
            <person name="Ng V."/>
            <person name="Grigoriev I.V."/>
            <person name="Jackson S.A."/>
            <person name="Sutton T.D.S."/>
            <person name="Dobson A.D.W."/>
            <person name="Rama T."/>
        </authorList>
    </citation>
    <scope>NUCLEOTIDE SEQUENCE</scope>
    <source>
        <strain evidence="2">TRa3180A</strain>
    </source>
</reference>
<comment type="caution">
    <text evidence="2">The sequence shown here is derived from an EMBL/GenBank/DDBJ whole genome shotgun (WGS) entry which is preliminary data.</text>
</comment>
<dbReference type="CDD" id="cd00609">
    <property type="entry name" value="AAT_like"/>
    <property type="match status" value="1"/>
</dbReference>
<dbReference type="Gene3D" id="3.40.640.10">
    <property type="entry name" value="Type I PLP-dependent aspartate aminotransferase-like (Major domain)"/>
    <property type="match status" value="1"/>
</dbReference>
<dbReference type="PANTHER" id="PTHR42858">
    <property type="entry name" value="AMINOTRANSFERASE"/>
    <property type="match status" value="1"/>
</dbReference>
<sequence length="498" mass="53870">MTLYLTSSTHSLYCPRSVMQKMVTMASKKPINLFRGWPNASLLPTRALKEASATALSNPSISNPGLWYGPDPGYQPLRESIAKWLNGFYHSSISPKPSRVENGKEGNEEIGWSGVGAESICITGGASQNLACVLQVYSDPGITTVWMVAPCYYLACNIFADAGLEMKAVGMGRDGIDLEALEKGMKGVDKDGKKTKPIKAPKPWSKTYRHVIYSVPTFSNPSGLTMSLSTRTALVRLARKYDALLVTDDVYDFLQFPLAPSSSSVLDLPSPAALQLAPQPRLYDIDLTLEPRPGSKDFGNTISNGSFSKLAGPGLRTGWAAATPPFIHGLSQAGSTRSGGSASQLTATYLDILITNSSLQSYIETVLKPSYQRRHALLMSAVHVHLTPLGVRVLGVDDEMHLPADSDSFEGGKGEEKIFGGYFVLLRLPNGVAAKKLATSCAEEEQLTIAPGHLFEVEGDGSLKFEQEVRLCFAWEAEQELVEGVERMGRVLKGMVSV</sequence>
<protein>
    <submittedName>
        <fullName evidence="2">Pyridoxal phosphate-dependent transferase</fullName>
    </submittedName>
</protein>
<dbReference type="InterPro" id="IPR015421">
    <property type="entry name" value="PyrdxlP-dep_Trfase_major"/>
</dbReference>
<dbReference type="Proteomes" id="UP000887226">
    <property type="component" value="Unassembled WGS sequence"/>
</dbReference>
<dbReference type="Pfam" id="PF00155">
    <property type="entry name" value="Aminotran_1_2"/>
    <property type="match status" value="1"/>
</dbReference>
<feature type="domain" description="Aminotransferase class I/classII large" evidence="1">
    <location>
        <begin position="117"/>
        <end position="487"/>
    </location>
</feature>
<dbReference type="InterPro" id="IPR015422">
    <property type="entry name" value="PyrdxlP-dep_Trfase_small"/>
</dbReference>
<dbReference type="InterPro" id="IPR015424">
    <property type="entry name" value="PyrdxlP-dep_Trfase"/>
</dbReference>
<dbReference type="PANTHER" id="PTHR42858:SF1">
    <property type="entry name" value="LD15494P"/>
    <property type="match status" value="1"/>
</dbReference>
<name>A0A9P8CCS0_9HELO</name>
<dbReference type="SUPFAM" id="SSF53383">
    <property type="entry name" value="PLP-dependent transferases"/>
    <property type="match status" value="1"/>
</dbReference>
<keyword evidence="2" id="KW-0808">Transferase</keyword>
<evidence type="ECO:0000313" key="2">
    <source>
        <dbReference type="EMBL" id="KAG9242293.1"/>
    </source>
</evidence>
<keyword evidence="3" id="KW-1185">Reference proteome</keyword>
<dbReference type="AlphaFoldDB" id="A0A9P8CCS0"/>
<gene>
    <name evidence="2" type="ORF">BJ878DRAFT_179244</name>
</gene>
<dbReference type="GO" id="GO:0047536">
    <property type="term" value="F:2-aminoadipate transaminase activity"/>
    <property type="evidence" value="ECO:0007669"/>
    <property type="project" value="TreeGrafter"/>
</dbReference>
<dbReference type="OrthoDB" id="7042322at2759"/>
<dbReference type="EMBL" id="MU254090">
    <property type="protein sequence ID" value="KAG9242293.1"/>
    <property type="molecule type" value="Genomic_DNA"/>
</dbReference>
<dbReference type="Gene3D" id="3.90.1150.10">
    <property type="entry name" value="Aspartate Aminotransferase, domain 1"/>
    <property type="match status" value="1"/>
</dbReference>
<accession>A0A9P8CCS0</accession>
<evidence type="ECO:0000259" key="1">
    <source>
        <dbReference type="Pfam" id="PF00155"/>
    </source>
</evidence>
<dbReference type="GO" id="GO:0030170">
    <property type="term" value="F:pyridoxal phosphate binding"/>
    <property type="evidence" value="ECO:0007669"/>
    <property type="project" value="InterPro"/>
</dbReference>